<evidence type="ECO:0000313" key="4">
    <source>
        <dbReference type="Proteomes" id="UP000829685"/>
    </source>
</evidence>
<accession>A0A9Q0AUM8</accession>
<evidence type="ECO:0000313" key="3">
    <source>
        <dbReference type="EMBL" id="KAI1879858.1"/>
    </source>
</evidence>
<dbReference type="AlphaFoldDB" id="A0A9Q0AUM8"/>
<feature type="compositionally biased region" description="Low complexity" evidence="1">
    <location>
        <begin position="156"/>
        <end position="181"/>
    </location>
</feature>
<feature type="signal peptide" evidence="2">
    <location>
        <begin position="1"/>
        <end position="16"/>
    </location>
</feature>
<evidence type="ECO:0000256" key="1">
    <source>
        <dbReference type="SAM" id="MobiDB-lite"/>
    </source>
</evidence>
<gene>
    <name evidence="3" type="ORF">JX265_001479</name>
</gene>
<keyword evidence="4" id="KW-1185">Reference proteome</keyword>
<protein>
    <submittedName>
        <fullName evidence="3">Uncharacterized protein</fullName>
    </submittedName>
</protein>
<feature type="compositionally biased region" description="Polar residues" evidence="1">
    <location>
        <begin position="146"/>
        <end position="155"/>
    </location>
</feature>
<dbReference type="OrthoDB" id="4778817at2759"/>
<keyword evidence="2" id="KW-0732">Signal</keyword>
<organism evidence="3 4">
    <name type="scientific">Neoarthrinium moseri</name>
    <dbReference type="NCBI Taxonomy" id="1658444"/>
    <lineage>
        <taxon>Eukaryota</taxon>
        <taxon>Fungi</taxon>
        <taxon>Dikarya</taxon>
        <taxon>Ascomycota</taxon>
        <taxon>Pezizomycotina</taxon>
        <taxon>Sordariomycetes</taxon>
        <taxon>Xylariomycetidae</taxon>
        <taxon>Amphisphaeriales</taxon>
        <taxon>Apiosporaceae</taxon>
        <taxon>Neoarthrinium</taxon>
    </lineage>
</organism>
<feature type="region of interest" description="Disordered" evidence="1">
    <location>
        <begin position="146"/>
        <end position="181"/>
    </location>
</feature>
<sequence length="212" mass="21384">MHSSYAILALVPLALAYESGAEDSESIPVTEYLFELYGTATPTGVTGAVATSLASAVYSYQMAIYTNDAYRSAANDVYWAAATATNSDEIMSSLRTQGALNGDYTTAEWYTRDVPQSAQDEMKSVFGGFQSVATSVLGAAETTGDSASTKATVTGTNSAPSITSTPTSDSASSSNASATSSSSTAGAYVAKATGGPVAGLAAAVAIGAAVFY</sequence>
<dbReference type="EMBL" id="JAFIMR010000003">
    <property type="protein sequence ID" value="KAI1879858.1"/>
    <property type="molecule type" value="Genomic_DNA"/>
</dbReference>
<reference evidence="3" key="1">
    <citation type="submission" date="2021-03" db="EMBL/GenBank/DDBJ databases">
        <title>Revisited historic fungal species revealed as producer of novel bioactive compounds through whole genome sequencing and comparative genomics.</title>
        <authorList>
            <person name="Vignolle G.A."/>
            <person name="Hochenegger N."/>
            <person name="Mach R.L."/>
            <person name="Mach-Aigner A.R."/>
            <person name="Javad Rahimi M."/>
            <person name="Salim K.A."/>
            <person name="Chan C.M."/>
            <person name="Lim L.B.L."/>
            <person name="Cai F."/>
            <person name="Druzhinina I.S."/>
            <person name="U'Ren J.M."/>
            <person name="Derntl C."/>
        </authorList>
    </citation>
    <scope>NUCLEOTIDE SEQUENCE</scope>
    <source>
        <strain evidence="3">TUCIM 5799</strain>
    </source>
</reference>
<proteinExistence type="predicted"/>
<name>A0A9Q0AUM8_9PEZI</name>
<dbReference type="Proteomes" id="UP000829685">
    <property type="component" value="Unassembled WGS sequence"/>
</dbReference>
<comment type="caution">
    <text evidence="3">The sequence shown here is derived from an EMBL/GenBank/DDBJ whole genome shotgun (WGS) entry which is preliminary data.</text>
</comment>
<feature type="chain" id="PRO_5040473533" evidence="2">
    <location>
        <begin position="17"/>
        <end position="212"/>
    </location>
</feature>
<evidence type="ECO:0000256" key="2">
    <source>
        <dbReference type="SAM" id="SignalP"/>
    </source>
</evidence>